<organism evidence="1 2">
    <name type="scientific">Providencia stuartii</name>
    <dbReference type="NCBI Taxonomy" id="588"/>
    <lineage>
        <taxon>Bacteria</taxon>
        <taxon>Pseudomonadati</taxon>
        <taxon>Pseudomonadota</taxon>
        <taxon>Gammaproteobacteria</taxon>
        <taxon>Enterobacterales</taxon>
        <taxon>Morganellaceae</taxon>
        <taxon>Providencia</taxon>
    </lineage>
</organism>
<comment type="caution">
    <text evidence="1">The sequence shown here is derived from an EMBL/GenBank/DDBJ whole genome shotgun (WGS) entry which is preliminary data.</text>
</comment>
<protein>
    <submittedName>
        <fullName evidence="1">Uncharacterized protein</fullName>
    </submittedName>
</protein>
<feature type="non-terminal residue" evidence="1">
    <location>
        <position position="112"/>
    </location>
</feature>
<reference evidence="1 2" key="1">
    <citation type="submission" date="2016-03" db="EMBL/GenBank/DDBJ databases">
        <title>Genome sequence of Providencia stuartii strain, isolated from the salivary glands of larval Lucilia sericata.</title>
        <authorList>
            <person name="Yuan Y."/>
            <person name="Zhang Y."/>
            <person name="Fu S."/>
            <person name="Crippen T.L."/>
            <person name="Visi D."/>
            <person name="Benbow M.E."/>
            <person name="Allen M."/>
            <person name="Tomberlin J.K."/>
            <person name="Sze S.-H."/>
            <person name="Tarone A.M."/>
        </authorList>
    </citation>
    <scope>NUCLEOTIDE SEQUENCE [LARGE SCALE GENOMIC DNA]</scope>
    <source>
        <strain evidence="1 2">Crippen</strain>
    </source>
</reference>
<name>A0A1S1HLG3_PROST</name>
<sequence>MKKRDYSEIDPQIAPLVAAFNQAGFITYASCQGHGWPVHDIKPYIAFQAEMTQVRPFLSRLRQDALSTRPQLRWGWNITGHFNCELVLCFRLAPEGPHRKHSQYLRASLIHD</sequence>
<dbReference type="Proteomes" id="UP000179588">
    <property type="component" value="Unassembled WGS sequence"/>
</dbReference>
<keyword evidence="2" id="KW-1185">Reference proteome</keyword>
<gene>
    <name evidence="1" type="ORF">A3Q29_21350</name>
</gene>
<evidence type="ECO:0000313" key="1">
    <source>
        <dbReference type="EMBL" id="OHT23095.1"/>
    </source>
</evidence>
<accession>A0A1S1HLG3</accession>
<evidence type="ECO:0000313" key="2">
    <source>
        <dbReference type="Proteomes" id="UP000179588"/>
    </source>
</evidence>
<dbReference type="EMBL" id="LVIE01000193">
    <property type="protein sequence ID" value="OHT23095.1"/>
    <property type="molecule type" value="Genomic_DNA"/>
</dbReference>
<dbReference type="AlphaFoldDB" id="A0A1S1HLG3"/>
<proteinExistence type="predicted"/>